<dbReference type="InterPro" id="IPR009078">
    <property type="entry name" value="Ferritin-like_SF"/>
</dbReference>
<dbReference type="KEGG" id="ggr:HKW67_00400"/>
<dbReference type="InterPro" id="IPR012347">
    <property type="entry name" value="Ferritin-like"/>
</dbReference>
<sequence>MGGSVGSPQVIGLLSERLRDCIALQWNCSQARSVIISQASNGLRELSEEVHGAVLAYADLIAERVEELGGVVDGTICGVEARITPFRSSAADRGASAFSRLMSDVLWEFDRSTRRSIVTLNMLGDTVCVDLMLEVASGIDQWKSRIAAHHSSGSAGVA</sequence>
<evidence type="ECO:0000313" key="2">
    <source>
        <dbReference type="Proteomes" id="UP000500938"/>
    </source>
</evidence>
<reference evidence="1 2" key="1">
    <citation type="submission" date="2020-05" db="EMBL/GenBank/DDBJ databases">
        <title>Complete genome sequence of Gemmatimonas greenlandica TET16.</title>
        <authorList>
            <person name="Zeng Y."/>
        </authorList>
    </citation>
    <scope>NUCLEOTIDE SEQUENCE [LARGE SCALE GENOMIC DNA]</scope>
    <source>
        <strain evidence="1 2">TET16</strain>
    </source>
</reference>
<organism evidence="1 2">
    <name type="scientific">Gemmatimonas groenlandica</name>
    <dbReference type="NCBI Taxonomy" id="2732249"/>
    <lineage>
        <taxon>Bacteria</taxon>
        <taxon>Pseudomonadati</taxon>
        <taxon>Gemmatimonadota</taxon>
        <taxon>Gemmatimonadia</taxon>
        <taxon>Gemmatimonadales</taxon>
        <taxon>Gemmatimonadaceae</taxon>
        <taxon>Gemmatimonas</taxon>
    </lineage>
</organism>
<evidence type="ECO:0000313" key="1">
    <source>
        <dbReference type="EMBL" id="QJR34080.1"/>
    </source>
</evidence>
<dbReference type="Proteomes" id="UP000500938">
    <property type="component" value="Chromosome"/>
</dbReference>
<name>A0A6M4IHL5_9BACT</name>
<accession>A0A6M4IHL5</accession>
<dbReference type="RefSeq" id="WP_171223506.1">
    <property type="nucleotide sequence ID" value="NZ_CP053085.1"/>
</dbReference>
<dbReference type="Gene3D" id="1.20.1260.10">
    <property type="match status" value="1"/>
</dbReference>
<gene>
    <name evidence="1" type="ORF">HKW67_00400</name>
</gene>
<dbReference type="AlphaFoldDB" id="A0A6M4IHL5"/>
<protein>
    <submittedName>
        <fullName evidence="1">Uncharacterized protein</fullName>
    </submittedName>
</protein>
<proteinExistence type="predicted"/>
<dbReference type="EMBL" id="CP053085">
    <property type="protein sequence ID" value="QJR34080.1"/>
    <property type="molecule type" value="Genomic_DNA"/>
</dbReference>
<keyword evidence="2" id="KW-1185">Reference proteome</keyword>
<dbReference type="SUPFAM" id="SSF47240">
    <property type="entry name" value="Ferritin-like"/>
    <property type="match status" value="1"/>
</dbReference>